<proteinExistence type="predicted"/>
<protein>
    <submittedName>
        <fullName evidence="1">Uncharacterized protein</fullName>
    </submittedName>
</protein>
<evidence type="ECO:0000313" key="1">
    <source>
        <dbReference type="EMBL" id="AIC95952.1"/>
    </source>
</evidence>
<accession>A0A060M0I3</accession>
<name>A0A060M0I3_9BACI</name>
<dbReference type="EMBL" id="CP003923">
    <property type="protein sequence ID" value="AIC95952.1"/>
    <property type="molecule type" value="Genomic_DNA"/>
</dbReference>
<keyword evidence="2" id="KW-1185">Reference proteome</keyword>
<evidence type="ECO:0000313" key="2">
    <source>
        <dbReference type="Proteomes" id="UP000027142"/>
    </source>
</evidence>
<dbReference type="STRING" id="1246626.BleG1_3405"/>
<gene>
    <name evidence="1" type="ORF">BleG1_3405</name>
</gene>
<organism evidence="1 2">
    <name type="scientific">Shouchella lehensis G1</name>
    <dbReference type="NCBI Taxonomy" id="1246626"/>
    <lineage>
        <taxon>Bacteria</taxon>
        <taxon>Bacillati</taxon>
        <taxon>Bacillota</taxon>
        <taxon>Bacilli</taxon>
        <taxon>Bacillales</taxon>
        <taxon>Bacillaceae</taxon>
        <taxon>Shouchella</taxon>
    </lineage>
</organism>
<dbReference type="HOGENOM" id="CLU_3354534_0_0_9"/>
<sequence length="36" mass="4809">MERKTKRERCRDHRHLMNRVKRLCDWREEDENRLRR</sequence>
<dbReference type="KEGG" id="ble:BleG1_3405"/>
<reference evidence="1 2" key="1">
    <citation type="journal article" date="2014" name="Gene">
        <title>A comparative genomic analysis of the alkalitolerant soil bacterium Bacillus lehensis G1.</title>
        <authorList>
            <person name="Noor Y.M."/>
            <person name="Samsulrizal N.H."/>
            <person name="Jema'on N.A."/>
            <person name="Low K.O."/>
            <person name="Ramli A.N."/>
            <person name="Alias N.I."/>
            <person name="Damis S.I."/>
            <person name="Fuzi S.F."/>
            <person name="Isa M.N."/>
            <person name="Murad A.M."/>
            <person name="Raih M.F."/>
            <person name="Bakar F.D."/>
            <person name="Najimudin N."/>
            <person name="Mahadi N.M."/>
            <person name="Illias R.M."/>
        </authorList>
    </citation>
    <scope>NUCLEOTIDE SEQUENCE [LARGE SCALE GENOMIC DNA]</scope>
    <source>
        <strain evidence="1 2">G1</strain>
    </source>
</reference>
<dbReference type="Proteomes" id="UP000027142">
    <property type="component" value="Chromosome"/>
</dbReference>
<dbReference type="AlphaFoldDB" id="A0A060M0I3"/>